<protein>
    <submittedName>
        <fullName evidence="1">Uncharacterized protein</fullName>
    </submittedName>
</protein>
<name>A0ABT5K838_9BURK</name>
<organism evidence="1 2">
    <name type="scientific">Roseateles albus</name>
    <dbReference type="NCBI Taxonomy" id="2987525"/>
    <lineage>
        <taxon>Bacteria</taxon>
        <taxon>Pseudomonadati</taxon>
        <taxon>Pseudomonadota</taxon>
        <taxon>Betaproteobacteria</taxon>
        <taxon>Burkholderiales</taxon>
        <taxon>Sphaerotilaceae</taxon>
        <taxon>Roseateles</taxon>
    </lineage>
</organism>
<dbReference type="RefSeq" id="WP_273598607.1">
    <property type="nucleotide sequence ID" value="NZ_JAQQXT010000001.1"/>
</dbReference>
<sequence>MRKWLLDLQLKFKLKIPLSHLHCAAASMPGVRPGGRLTFLAVAKKSKQKKATLPHGPAGPLSARIRRAAPNSLRYAALKQGARSLSLKSLRDARQILRSSPMQKGMNSKEHGSLRVASMGAALRVRTSHVEAERGQTMFFEILRRVSARWET</sequence>
<accession>A0ABT5K838</accession>
<dbReference type="EMBL" id="JAQQXT010000001">
    <property type="protein sequence ID" value="MDC8770127.1"/>
    <property type="molecule type" value="Genomic_DNA"/>
</dbReference>
<evidence type="ECO:0000313" key="2">
    <source>
        <dbReference type="Proteomes" id="UP001221189"/>
    </source>
</evidence>
<proteinExistence type="predicted"/>
<keyword evidence="2" id="KW-1185">Reference proteome</keyword>
<gene>
    <name evidence="1" type="ORF">PRZ03_00990</name>
</gene>
<reference evidence="1 2" key="1">
    <citation type="submission" date="2022-10" db="EMBL/GenBank/DDBJ databases">
        <title>Paucibacter sp. hw1 Genome sequencing.</title>
        <authorList>
            <person name="Park S."/>
        </authorList>
    </citation>
    <scope>NUCLEOTIDE SEQUENCE [LARGE SCALE GENOMIC DNA]</scope>
    <source>
        <strain evidence="2">hw1</strain>
    </source>
</reference>
<evidence type="ECO:0000313" key="1">
    <source>
        <dbReference type="EMBL" id="MDC8770127.1"/>
    </source>
</evidence>
<comment type="caution">
    <text evidence="1">The sequence shown here is derived from an EMBL/GenBank/DDBJ whole genome shotgun (WGS) entry which is preliminary data.</text>
</comment>
<dbReference type="Proteomes" id="UP001221189">
    <property type="component" value="Unassembled WGS sequence"/>
</dbReference>